<dbReference type="Pfam" id="PF00129">
    <property type="entry name" value="MHC_I"/>
    <property type="match status" value="1"/>
</dbReference>
<evidence type="ECO:0000259" key="5">
    <source>
        <dbReference type="PROSITE" id="PS50835"/>
    </source>
</evidence>
<dbReference type="InParanoid" id="A0A7N8XGW3"/>
<dbReference type="PANTHER" id="PTHR16675:SF237">
    <property type="entry name" value="MHC CLASS I ANTIGEN TRANSCRIPT VARIANT 1-RELATED"/>
    <property type="match status" value="1"/>
</dbReference>
<organism evidence="6 7">
    <name type="scientific">Mastacembelus armatus</name>
    <name type="common">zig-zag eel</name>
    <dbReference type="NCBI Taxonomy" id="205130"/>
    <lineage>
        <taxon>Eukaryota</taxon>
        <taxon>Metazoa</taxon>
        <taxon>Chordata</taxon>
        <taxon>Craniata</taxon>
        <taxon>Vertebrata</taxon>
        <taxon>Euteleostomi</taxon>
        <taxon>Actinopterygii</taxon>
        <taxon>Neopterygii</taxon>
        <taxon>Teleostei</taxon>
        <taxon>Neoteleostei</taxon>
        <taxon>Acanthomorphata</taxon>
        <taxon>Anabantaria</taxon>
        <taxon>Synbranchiformes</taxon>
        <taxon>Mastacembelidae</taxon>
        <taxon>Mastacembelus</taxon>
    </lineage>
</organism>
<dbReference type="InterPro" id="IPR011161">
    <property type="entry name" value="MHC_I-like_Ag-recog"/>
</dbReference>
<protein>
    <submittedName>
        <fullName evidence="6">Major histocompatibility complex class I-related gene protein-like</fullName>
    </submittedName>
</protein>
<keyword evidence="4" id="KW-1133">Transmembrane helix</keyword>
<evidence type="ECO:0000313" key="7">
    <source>
        <dbReference type="Proteomes" id="UP000261640"/>
    </source>
</evidence>
<evidence type="ECO:0000256" key="3">
    <source>
        <dbReference type="SAM" id="MobiDB-lite"/>
    </source>
</evidence>
<dbReference type="PANTHER" id="PTHR16675">
    <property type="entry name" value="MHC CLASS I-RELATED"/>
    <property type="match status" value="1"/>
</dbReference>
<dbReference type="SUPFAM" id="SSF54452">
    <property type="entry name" value="MHC antigen-recognition domain"/>
    <property type="match status" value="1"/>
</dbReference>
<dbReference type="CDD" id="cd07698">
    <property type="entry name" value="IgC1_MHC_I_alpha3"/>
    <property type="match status" value="1"/>
</dbReference>
<evidence type="ECO:0000256" key="2">
    <source>
        <dbReference type="RuleBase" id="RU004439"/>
    </source>
</evidence>
<feature type="transmembrane region" description="Helical" evidence="4">
    <location>
        <begin position="305"/>
        <end position="330"/>
    </location>
</feature>
<dbReference type="PROSITE" id="PS50835">
    <property type="entry name" value="IG_LIKE"/>
    <property type="match status" value="1"/>
</dbReference>
<dbReference type="GO" id="GO:0006955">
    <property type="term" value="P:immune response"/>
    <property type="evidence" value="ECO:0007669"/>
    <property type="project" value="TreeGrafter"/>
</dbReference>
<dbReference type="Proteomes" id="UP000261640">
    <property type="component" value="Unplaced"/>
</dbReference>
<dbReference type="SUPFAM" id="SSF48726">
    <property type="entry name" value="Immunoglobulin"/>
    <property type="match status" value="1"/>
</dbReference>
<feature type="compositionally biased region" description="Polar residues" evidence="3">
    <location>
        <begin position="367"/>
        <end position="384"/>
    </location>
</feature>
<evidence type="ECO:0000256" key="4">
    <source>
        <dbReference type="SAM" id="Phobius"/>
    </source>
</evidence>
<dbReference type="InterPro" id="IPR037055">
    <property type="entry name" value="MHC_I-like_Ag-recog_sf"/>
</dbReference>
<dbReference type="Gene3D" id="2.60.40.10">
    <property type="entry name" value="Immunoglobulins"/>
    <property type="match status" value="1"/>
</dbReference>
<dbReference type="AlphaFoldDB" id="A0A7N8XGW3"/>
<dbReference type="Ensembl" id="ENSMAMT00000067896.1">
    <property type="protein sequence ID" value="ENSMAMP00000050761.1"/>
    <property type="gene ID" value="ENSMAMG00000027374.1"/>
</dbReference>
<dbReference type="InterPro" id="IPR001039">
    <property type="entry name" value="MHC_I_a_a1/a2"/>
</dbReference>
<keyword evidence="1" id="KW-0325">Glycoprotein</keyword>
<dbReference type="InterPro" id="IPR013783">
    <property type="entry name" value="Ig-like_fold"/>
</dbReference>
<dbReference type="FunFam" id="2.60.40.10:FF:000943">
    <property type="entry name" value="Classical MHC class I molecule, alpha-chain"/>
    <property type="match status" value="1"/>
</dbReference>
<keyword evidence="4" id="KW-0812">Transmembrane</keyword>
<dbReference type="GO" id="GO:0005615">
    <property type="term" value="C:extracellular space"/>
    <property type="evidence" value="ECO:0007669"/>
    <property type="project" value="TreeGrafter"/>
</dbReference>
<evidence type="ECO:0000256" key="1">
    <source>
        <dbReference type="ARBA" id="ARBA00023180"/>
    </source>
</evidence>
<dbReference type="GeneTree" id="ENSGT01120000271828"/>
<dbReference type="SMART" id="SM00407">
    <property type="entry name" value="IGc1"/>
    <property type="match status" value="1"/>
</dbReference>
<dbReference type="InterPro" id="IPR050208">
    <property type="entry name" value="MHC_class-I_related"/>
</dbReference>
<name>A0A7N8XGW3_9TELE</name>
<evidence type="ECO:0000313" key="6">
    <source>
        <dbReference type="Ensembl" id="ENSMAMP00000050761.1"/>
    </source>
</evidence>
<reference evidence="6" key="2">
    <citation type="submission" date="2025-09" db="UniProtKB">
        <authorList>
            <consortium name="Ensembl"/>
        </authorList>
    </citation>
    <scope>IDENTIFICATION</scope>
</reference>
<reference evidence="6" key="1">
    <citation type="submission" date="2025-08" db="UniProtKB">
        <authorList>
            <consortium name="Ensembl"/>
        </authorList>
    </citation>
    <scope>IDENTIFICATION</scope>
</reference>
<feature type="domain" description="Ig-like" evidence="5">
    <location>
        <begin position="201"/>
        <end position="275"/>
    </location>
</feature>
<dbReference type="Pfam" id="PF07654">
    <property type="entry name" value="C1-set"/>
    <property type="match status" value="1"/>
</dbReference>
<sequence>MKIDFLKLSDLKPLVCPTVKHSLTYFVTASSGLQTFPEFVAVSMIDGAEMGYCDSDIKTVELRQDWLRTLIKFAPQELEWHVNRCIVTHQLTKAVIEDINLHFNQTGGLHIFQELSGCEWDEETGEFDGYDDFGYDGEDFISFSMKTQTWLYTEQAATYKHKWESGKDGFKDTNFLTNICPQWLKTFLIYGSSSLQRTDLPSVSLLQKTPSSPVSCHATGFYPDKADLFWRKDGEQLHEDVDHGEILPNKDGTFQMRVDLNLSSVRPEDWSRYDCVFQLSGVKNHIITKLDKDQIRTNWGGDPQFPVAAVIGAVVGLLLLAACISGLFIWRKKNNEVFQVSSQETIVNFHQTQVQVQCDHISDRSDTNVTVEENTPGATTSGEK</sequence>
<dbReference type="InterPro" id="IPR003597">
    <property type="entry name" value="Ig_C1-set"/>
</dbReference>
<keyword evidence="4" id="KW-0472">Membrane</keyword>
<proteinExistence type="inferred from homology"/>
<dbReference type="GO" id="GO:0009897">
    <property type="term" value="C:external side of plasma membrane"/>
    <property type="evidence" value="ECO:0007669"/>
    <property type="project" value="TreeGrafter"/>
</dbReference>
<keyword evidence="7" id="KW-1185">Reference proteome</keyword>
<comment type="similarity">
    <text evidence="2">Belongs to the MHC class I family.</text>
</comment>
<dbReference type="InterPro" id="IPR011162">
    <property type="entry name" value="MHC_I/II-like_Ag-recog"/>
</dbReference>
<dbReference type="InterPro" id="IPR007110">
    <property type="entry name" value="Ig-like_dom"/>
</dbReference>
<dbReference type="InterPro" id="IPR036179">
    <property type="entry name" value="Ig-like_dom_sf"/>
</dbReference>
<accession>A0A7N8XGW3</accession>
<dbReference type="PRINTS" id="PR01638">
    <property type="entry name" value="MHCCLASSI"/>
</dbReference>
<feature type="region of interest" description="Disordered" evidence="3">
    <location>
        <begin position="365"/>
        <end position="384"/>
    </location>
</feature>
<dbReference type="Gene3D" id="3.30.500.10">
    <property type="entry name" value="MHC class I-like antigen recognition-like"/>
    <property type="match status" value="1"/>
</dbReference>